<reference evidence="1 2" key="1">
    <citation type="journal article" date="2022" name="BMC Genomics">
        <title>Comparative genome analysis of mycobacteria focusing on tRNA and non-coding RNA.</title>
        <authorList>
            <person name="Behra P.R.K."/>
            <person name="Pettersson B.M.F."/>
            <person name="Ramesh M."/>
            <person name="Das S."/>
            <person name="Dasgupta S."/>
            <person name="Kirsebom L.A."/>
        </authorList>
    </citation>
    <scope>NUCLEOTIDE SEQUENCE [LARGE SCALE GENOMIC DNA]</scope>
    <source>
        <strain evidence="1 2">DSM 44078</strain>
    </source>
</reference>
<evidence type="ECO:0000313" key="1">
    <source>
        <dbReference type="EMBL" id="MCV7225918.1"/>
    </source>
</evidence>
<protein>
    <submittedName>
        <fullName evidence="1">Uncharacterized protein</fullName>
    </submittedName>
</protein>
<accession>A0ABT3C8Y8</accession>
<comment type="caution">
    <text evidence="1">The sequence shown here is derived from an EMBL/GenBank/DDBJ whole genome shotgun (WGS) entry which is preliminary data.</text>
</comment>
<name>A0ABT3C8Y8_9MYCO</name>
<keyword evidence="2" id="KW-1185">Reference proteome</keyword>
<dbReference type="RefSeq" id="WP_264066756.1">
    <property type="nucleotide sequence ID" value="NZ_JACKTY010000020.1"/>
</dbReference>
<gene>
    <name evidence="1" type="ORF">H7J73_07710</name>
</gene>
<dbReference type="Proteomes" id="UP001526201">
    <property type="component" value="Unassembled WGS sequence"/>
</dbReference>
<dbReference type="EMBL" id="JACKTY010000020">
    <property type="protein sequence ID" value="MCV7225918.1"/>
    <property type="molecule type" value="Genomic_DNA"/>
</dbReference>
<evidence type="ECO:0000313" key="2">
    <source>
        <dbReference type="Proteomes" id="UP001526201"/>
    </source>
</evidence>
<sequence length="142" mass="15467">MRNLDRRWLVAIVIAVVAVGVLAYQLFFNRPPEDCKAVKDLLDFNNSQGQIIAKKTGDGALPLADYQLWADGMTQRAEQVTSADLSPHAIRLAELATQFVTKLPQVQNPAPGQKAPPAAYEMAALNDQITSETKTLTDKCSG</sequence>
<organism evidence="1 2">
    <name type="scientific">Mycolicibacterium komossense</name>
    <dbReference type="NCBI Taxonomy" id="1779"/>
    <lineage>
        <taxon>Bacteria</taxon>
        <taxon>Bacillati</taxon>
        <taxon>Actinomycetota</taxon>
        <taxon>Actinomycetes</taxon>
        <taxon>Mycobacteriales</taxon>
        <taxon>Mycobacteriaceae</taxon>
        <taxon>Mycolicibacterium</taxon>
    </lineage>
</organism>
<proteinExistence type="predicted"/>